<accession>A0A3M7SGV3</accession>
<protein>
    <submittedName>
        <fullName evidence="1">Uncharacterized protein</fullName>
    </submittedName>
</protein>
<proteinExistence type="predicted"/>
<dbReference type="AlphaFoldDB" id="A0A3M7SGV3"/>
<sequence>MYRLDSSDCKMTKCQLSIGKYLSGLCRAKVNKTVNLGLRATMNNLVKLAMAKIEYLPRRLLAPTFSSSDSANLWNLSGSMWHTSPRLPENKHCDSADRTPITLLNSSMNTEPPESEKTATLGSSVNLRLRMALAAGCASAILRNSLPSVSYMRIRPDESPTKRRSHKLLSDRALIASFDSLVMYSLRAWLESNRRTRPLDVPMAIREDTSRAVGRPACERSMAAFSWLDACFRCVCLHTMPFFSSNCCVFSESERAFGSLSTRLSDCVRLLSTSSLSESSSSFRMLSIVGSANCVCSVPRKLSKLFSASSSSSSKSSKFMLIKITLIIIGWMSLLVWTLENSETI</sequence>
<evidence type="ECO:0000313" key="2">
    <source>
        <dbReference type="Proteomes" id="UP000276133"/>
    </source>
</evidence>
<dbReference type="Proteomes" id="UP000276133">
    <property type="component" value="Unassembled WGS sequence"/>
</dbReference>
<gene>
    <name evidence="1" type="ORF">BpHYR1_038975</name>
</gene>
<comment type="caution">
    <text evidence="1">The sequence shown here is derived from an EMBL/GenBank/DDBJ whole genome shotgun (WGS) entry which is preliminary data.</text>
</comment>
<reference evidence="1 2" key="1">
    <citation type="journal article" date="2018" name="Sci. Rep.">
        <title>Genomic signatures of local adaptation to the degree of environmental predictability in rotifers.</title>
        <authorList>
            <person name="Franch-Gras L."/>
            <person name="Hahn C."/>
            <person name="Garcia-Roger E.M."/>
            <person name="Carmona M.J."/>
            <person name="Serra M."/>
            <person name="Gomez A."/>
        </authorList>
    </citation>
    <scope>NUCLEOTIDE SEQUENCE [LARGE SCALE GENOMIC DNA]</scope>
    <source>
        <strain evidence="1">HYR1</strain>
    </source>
</reference>
<dbReference type="EMBL" id="REGN01001387">
    <property type="protein sequence ID" value="RNA35001.1"/>
    <property type="molecule type" value="Genomic_DNA"/>
</dbReference>
<evidence type="ECO:0000313" key="1">
    <source>
        <dbReference type="EMBL" id="RNA35001.1"/>
    </source>
</evidence>
<name>A0A3M7SGV3_BRAPC</name>
<organism evidence="1 2">
    <name type="scientific">Brachionus plicatilis</name>
    <name type="common">Marine rotifer</name>
    <name type="synonym">Brachionus muelleri</name>
    <dbReference type="NCBI Taxonomy" id="10195"/>
    <lineage>
        <taxon>Eukaryota</taxon>
        <taxon>Metazoa</taxon>
        <taxon>Spiralia</taxon>
        <taxon>Gnathifera</taxon>
        <taxon>Rotifera</taxon>
        <taxon>Eurotatoria</taxon>
        <taxon>Monogononta</taxon>
        <taxon>Pseudotrocha</taxon>
        <taxon>Ploima</taxon>
        <taxon>Brachionidae</taxon>
        <taxon>Brachionus</taxon>
    </lineage>
</organism>
<keyword evidence="2" id="KW-1185">Reference proteome</keyword>